<protein>
    <submittedName>
        <fullName evidence="5">Type 1 fimbrial protein</fullName>
    </submittedName>
</protein>
<evidence type="ECO:0000256" key="1">
    <source>
        <dbReference type="ARBA" id="ARBA00004561"/>
    </source>
</evidence>
<evidence type="ECO:0000259" key="4">
    <source>
        <dbReference type="Pfam" id="PF00419"/>
    </source>
</evidence>
<dbReference type="EMBL" id="JAKIHW010000032">
    <property type="protein sequence ID" value="MDE9620590.1"/>
    <property type="molecule type" value="Genomic_DNA"/>
</dbReference>
<evidence type="ECO:0000256" key="3">
    <source>
        <dbReference type="ARBA" id="ARBA00023263"/>
    </source>
</evidence>
<dbReference type="Gene3D" id="2.60.40.3310">
    <property type="match status" value="1"/>
</dbReference>
<proteinExistence type="inferred from homology"/>
<dbReference type="GO" id="GO:0009289">
    <property type="term" value="C:pilus"/>
    <property type="evidence" value="ECO:0007669"/>
    <property type="project" value="UniProtKB-SubCell"/>
</dbReference>
<reference evidence="5" key="1">
    <citation type="submission" date="2022-01" db="EMBL/GenBank/DDBJ databases">
        <title>Genetic Characterization of Carbapenem-resistant Citrobacter spp. from China: a multicenter study.</title>
        <authorList>
            <person name="Ye L."/>
        </authorList>
    </citation>
    <scope>NUCLEOTIDE SEQUENCE</scope>
    <source>
        <strain evidence="5">IR5432</strain>
    </source>
</reference>
<dbReference type="InterPro" id="IPR050263">
    <property type="entry name" value="Bact_Fimbrial_Adh_Pro"/>
</dbReference>
<comment type="subcellular location">
    <subcellularLocation>
        <location evidence="1">Fimbrium</location>
    </subcellularLocation>
</comment>
<dbReference type="PANTHER" id="PTHR33420:SF14">
    <property type="entry name" value="TYPE 1 FIMBRIN D-MANNOSE SPECIFIC ADHESIN"/>
    <property type="match status" value="1"/>
</dbReference>
<keyword evidence="3" id="KW-0281">Fimbrium</keyword>
<accession>A0A9X4GK37</accession>
<name>A0A9X4GK37_9ENTR</name>
<comment type="caution">
    <text evidence="5">The sequence shown here is derived from an EMBL/GenBank/DDBJ whole genome shotgun (WGS) entry which is preliminary data.</text>
</comment>
<sequence length="256" mass="27096">MQGYTVLTSSDARTDNPVANVYQTNIPGIGIEAKWANNDSATLNAGNVITPMHLGTSTITAKDSTYMVTVKAQVQIVVTGPVSSGVIDASRLQADWIYDNLTIGQLRFSPISVNVTANTCSLIEQHITVPLKRIAVSDIVNGYSDIVTDDNFKIQLAQCGAGLKVDYKFTTAGSTGVSGNNDILNIASGSGAAEGVGLQILDSNNNVLKFDDEYTAATQTTDGQSLTIPLKARYIQTGMVKGGKVDSAATFSVFYR</sequence>
<dbReference type="InterPro" id="IPR008966">
    <property type="entry name" value="Adhesion_dom_sf"/>
</dbReference>
<dbReference type="InterPro" id="IPR000259">
    <property type="entry name" value="Adhesion_dom_fimbrial"/>
</dbReference>
<gene>
    <name evidence="5" type="ORF">L2111_21290</name>
</gene>
<evidence type="ECO:0000313" key="5">
    <source>
        <dbReference type="EMBL" id="MDE9620590.1"/>
    </source>
</evidence>
<comment type="similarity">
    <text evidence="2">Belongs to the fimbrial protein family.</text>
</comment>
<dbReference type="PANTHER" id="PTHR33420">
    <property type="entry name" value="FIMBRIAL SUBUNIT ELFA-RELATED"/>
    <property type="match status" value="1"/>
</dbReference>
<dbReference type="Pfam" id="PF00419">
    <property type="entry name" value="Fimbrial"/>
    <property type="match status" value="1"/>
</dbReference>
<organism evidence="5 6">
    <name type="scientific">Citrobacter portucalensis</name>
    <dbReference type="NCBI Taxonomy" id="1639133"/>
    <lineage>
        <taxon>Bacteria</taxon>
        <taxon>Pseudomonadati</taxon>
        <taxon>Pseudomonadota</taxon>
        <taxon>Gammaproteobacteria</taxon>
        <taxon>Enterobacterales</taxon>
        <taxon>Enterobacteriaceae</taxon>
        <taxon>Citrobacter</taxon>
        <taxon>Citrobacter freundii complex</taxon>
    </lineage>
</organism>
<dbReference type="RefSeq" id="WP_275398610.1">
    <property type="nucleotide sequence ID" value="NZ_JAKIHW010000032.1"/>
</dbReference>
<evidence type="ECO:0000313" key="6">
    <source>
        <dbReference type="Proteomes" id="UP001147005"/>
    </source>
</evidence>
<dbReference type="Proteomes" id="UP001147005">
    <property type="component" value="Unassembled WGS sequence"/>
</dbReference>
<dbReference type="GO" id="GO:0043709">
    <property type="term" value="P:cell adhesion involved in single-species biofilm formation"/>
    <property type="evidence" value="ECO:0007669"/>
    <property type="project" value="TreeGrafter"/>
</dbReference>
<dbReference type="SUPFAM" id="SSF49401">
    <property type="entry name" value="Bacterial adhesins"/>
    <property type="match status" value="1"/>
</dbReference>
<evidence type="ECO:0000256" key="2">
    <source>
        <dbReference type="ARBA" id="ARBA00006671"/>
    </source>
</evidence>
<dbReference type="Gene3D" id="2.60.40.1090">
    <property type="entry name" value="Fimbrial-type adhesion domain"/>
    <property type="match status" value="1"/>
</dbReference>
<feature type="domain" description="Fimbrial-type adhesion" evidence="4">
    <location>
        <begin position="112"/>
        <end position="255"/>
    </location>
</feature>
<dbReference type="InterPro" id="IPR036937">
    <property type="entry name" value="Adhesion_dom_fimbrial_sf"/>
</dbReference>
<dbReference type="AlphaFoldDB" id="A0A9X4GK37"/>